<organism evidence="2 3">
    <name type="scientific">Streptomyces subrutilus</name>
    <dbReference type="NCBI Taxonomy" id="36818"/>
    <lineage>
        <taxon>Bacteria</taxon>
        <taxon>Bacillati</taxon>
        <taxon>Actinomycetota</taxon>
        <taxon>Actinomycetes</taxon>
        <taxon>Kitasatosporales</taxon>
        <taxon>Streptomycetaceae</taxon>
        <taxon>Streptomyces</taxon>
    </lineage>
</organism>
<comment type="caution">
    <text evidence="2">The sequence shown here is derived from an EMBL/GenBank/DDBJ whole genome shotgun (WGS) entry which is preliminary data.</text>
</comment>
<accession>A0A1E5PNR6</accession>
<gene>
    <name evidence="2" type="ORF">BGK67_07315</name>
</gene>
<keyword evidence="3" id="KW-1185">Reference proteome</keyword>
<evidence type="ECO:0000313" key="2">
    <source>
        <dbReference type="EMBL" id="OEJ31185.1"/>
    </source>
</evidence>
<dbReference type="STRING" id="36818.BGK67_07315"/>
<dbReference type="RefSeq" id="WP_069919492.1">
    <property type="nucleotide sequence ID" value="NZ_MEHK01000001.1"/>
</dbReference>
<dbReference type="InterPro" id="IPR023393">
    <property type="entry name" value="START-like_dom_sf"/>
</dbReference>
<name>A0A1E5PNR6_9ACTN</name>
<dbReference type="EMBL" id="MEHK01000001">
    <property type="protein sequence ID" value="OEJ31185.1"/>
    <property type="molecule type" value="Genomic_DNA"/>
</dbReference>
<reference evidence="2 3" key="1">
    <citation type="submission" date="2016-08" db="EMBL/GenBank/DDBJ databases">
        <title>The complete genome of Streptomyces subrutilus 10-1-1.</title>
        <authorList>
            <person name="Chen X."/>
        </authorList>
    </citation>
    <scope>NUCLEOTIDE SEQUENCE [LARGE SCALE GENOMIC DNA]</scope>
    <source>
        <strain evidence="2 3">10-1-1</strain>
    </source>
</reference>
<evidence type="ECO:0000259" key="1">
    <source>
        <dbReference type="Pfam" id="PF03364"/>
    </source>
</evidence>
<dbReference type="InterPro" id="IPR005031">
    <property type="entry name" value="COQ10_START"/>
</dbReference>
<protein>
    <submittedName>
        <fullName evidence="2">Polyketide cyclase</fullName>
    </submittedName>
</protein>
<evidence type="ECO:0000313" key="3">
    <source>
        <dbReference type="Proteomes" id="UP000095705"/>
    </source>
</evidence>
<dbReference type="Pfam" id="PF03364">
    <property type="entry name" value="Polyketide_cyc"/>
    <property type="match status" value="1"/>
</dbReference>
<dbReference type="Proteomes" id="UP000095705">
    <property type="component" value="Unassembled WGS sequence"/>
</dbReference>
<dbReference type="AlphaFoldDB" id="A0A1E5PNR6"/>
<dbReference type="OrthoDB" id="5402478at2"/>
<feature type="domain" description="Coenzyme Q-binding protein COQ10 START" evidence="1">
    <location>
        <begin position="21"/>
        <end position="135"/>
    </location>
</feature>
<dbReference type="Gene3D" id="3.30.530.20">
    <property type="match status" value="1"/>
</dbReference>
<sequence>MDLNRRDRWTRYRFRSVWDLDAPPAHVYAVLAQPEEYPRWWPQIRRVEPVDERTGTATVRSVLPYALRVTVGELLRDPVRGVLEVSLHGDLEGWARWTVRPRAGAGGARTRVLYEQEVEVRRPLMRRLALPGRPVFRLNHALMMRAGRRGLAARLTASSEAV</sequence>
<proteinExistence type="predicted"/>
<dbReference type="SUPFAM" id="SSF55961">
    <property type="entry name" value="Bet v1-like"/>
    <property type="match status" value="1"/>
</dbReference>